<sequence length="175" mass="20475">MEYFRIKQKPEYFDALVIPNVIKQIDWRYINPEEAQRIAEITIFQLAGKDTPEFIDLLDRQLFLVSSLLKETFTLYAPTLNYKTVIVFNSAQKLQQTYHLPIFAPIDCLSEKSILTPDKRGVKQLVLKQAAIGRNAIFKVQHKFENIIIVRLDAAESILRRNMRGIKMYRVDLDE</sequence>
<gene>
    <name evidence="1" type="ORF">SAMN05660742_12235</name>
</gene>
<dbReference type="AlphaFoldDB" id="A0A1H7CI54"/>
<dbReference type="Proteomes" id="UP000199662">
    <property type="component" value="Unassembled WGS sequence"/>
</dbReference>
<evidence type="ECO:0000313" key="2">
    <source>
        <dbReference type="Proteomes" id="UP000199662"/>
    </source>
</evidence>
<dbReference type="EMBL" id="FNZK01000022">
    <property type="protein sequence ID" value="SEJ89308.1"/>
    <property type="molecule type" value="Genomic_DNA"/>
</dbReference>
<keyword evidence="2" id="KW-1185">Reference proteome</keyword>
<organism evidence="1 2">
    <name type="scientific">Propionispira arboris</name>
    <dbReference type="NCBI Taxonomy" id="84035"/>
    <lineage>
        <taxon>Bacteria</taxon>
        <taxon>Bacillati</taxon>
        <taxon>Bacillota</taxon>
        <taxon>Negativicutes</taxon>
        <taxon>Selenomonadales</taxon>
        <taxon>Selenomonadaceae</taxon>
        <taxon>Propionispira</taxon>
    </lineage>
</organism>
<proteinExistence type="predicted"/>
<name>A0A1H7CI54_9FIRM</name>
<reference evidence="1 2" key="1">
    <citation type="submission" date="2016-10" db="EMBL/GenBank/DDBJ databases">
        <authorList>
            <person name="de Groot N.N."/>
        </authorList>
    </citation>
    <scope>NUCLEOTIDE SEQUENCE [LARGE SCALE GENOMIC DNA]</scope>
    <source>
        <strain evidence="1 2">DSM 2179</strain>
    </source>
</reference>
<accession>A0A1H7CI54</accession>
<dbReference type="RefSeq" id="WP_091834755.1">
    <property type="nucleotide sequence ID" value="NZ_FNZK01000022.1"/>
</dbReference>
<dbReference type="STRING" id="84035.SAMN05660742_12235"/>
<protein>
    <submittedName>
        <fullName evidence="1">Uncharacterized protein</fullName>
    </submittedName>
</protein>
<evidence type="ECO:0000313" key="1">
    <source>
        <dbReference type="EMBL" id="SEJ89308.1"/>
    </source>
</evidence>